<dbReference type="AlphaFoldDB" id="A0ABD3HV25"/>
<feature type="compositionally biased region" description="Polar residues" evidence="1">
    <location>
        <begin position="122"/>
        <end position="131"/>
    </location>
</feature>
<dbReference type="EMBL" id="JBJQOH010000003">
    <property type="protein sequence ID" value="KAL3694184.1"/>
    <property type="molecule type" value="Genomic_DNA"/>
</dbReference>
<feature type="region of interest" description="Disordered" evidence="1">
    <location>
        <begin position="37"/>
        <end position="151"/>
    </location>
</feature>
<feature type="compositionally biased region" description="Basic and acidic residues" evidence="1">
    <location>
        <begin position="37"/>
        <end position="64"/>
    </location>
</feature>
<keyword evidence="4" id="KW-1185">Reference proteome</keyword>
<accession>A0ABD3HV25</accession>
<feature type="chain" id="PRO_5044881012" evidence="2">
    <location>
        <begin position="26"/>
        <end position="243"/>
    </location>
</feature>
<evidence type="ECO:0000313" key="4">
    <source>
        <dbReference type="Proteomes" id="UP001633002"/>
    </source>
</evidence>
<feature type="signal peptide" evidence="2">
    <location>
        <begin position="1"/>
        <end position="25"/>
    </location>
</feature>
<organism evidence="3 4">
    <name type="scientific">Riccia sorocarpa</name>
    <dbReference type="NCBI Taxonomy" id="122646"/>
    <lineage>
        <taxon>Eukaryota</taxon>
        <taxon>Viridiplantae</taxon>
        <taxon>Streptophyta</taxon>
        <taxon>Embryophyta</taxon>
        <taxon>Marchantiophyta</taxon>
        <taxon>Marchantiopsida</taxon>
        <taxon>Marchantiidae</taxon>
        <taxon>Marchantiales</taxon>
        <taxon>Ricciaceae</taxon>
        <taxon>Riccia</taxon>
    </lineage>
</organism>
<comment type="caution">
    <text evidence="3">The sequence shown here is derived from an EMBL/GenBank/DDBJ whole genome shotgun (WGS) entry which is preliminary data.</text>
</comment>
<protein>
    <submittedName>
        <fullName evidence="3">Uncharacterized protein</fullName>
    </submittedName>
</protein>
<feature type="compositionally biased region" description="Basic residues" evidence="1">
    <location>
        <begin position="138"/>
        <end position="148"/>
    </location>
</feature>
<reference evidence="3 4" key="1">
    <citation type="submission" date="2024-09" db="EMBL/GenBank/DDBJ databases">
        <title>Chromosome-scale assembly of Riccia sorocarpa.</title>
        <authorList>
            <person name="Paukszto L."/>
        </authorList>
    </citation>
    <scope>NUCLEOTIDE SEQUENCE [LARGE SCALE GENOMIC DNA]</scope>
    <source>
        <strain evidence="3">LP-2024</strain>
        <tissue evidence="3">Aerial parts of the thallus</tissue>
    </source>
</reference>
<sequence>MLFSLLRGTLLPILIRVRMFSHANGCCCRLRSNSEKAADSRGGRIAEQERSKPATSVKERKYDEVAGPGDGSAMGQEESIPVIPRKGRLKSKSAAGSNQGDESAVQPEIALKLRKSKKENRSSIGDNNAQISEEGSKTKKKKKSKSRRKTEEIIPAETCGTFGLSAMIEPWALLETVAKQHRDEVHILKDIMDLHAARTGDRSKLQQLQKRLMRIDKRSIPTPSETSSASTVLSLCTSVHLCH</sequence>
<evidence type="ECO:0000256" key="2">
    <source>
        <dbReference type="SAM" id="SignalP"/>
    </source>
</evidence>
<proteinExistence type="predicted"/>
<gene>
    <name evidence="3" type="ORF">R1sor_007835</name>
</gene>
<dbReference type="Proteomes" id="UP001633002">
    <property type="component" value="Unassembled WGS sequence"/>
</dbReference>
<keyword evidence="2" id="KW-0732">Signal</keyword>
<name>A0ABD3HV25_9MARC</name>
<evidence type="ECO:0000313" key="3">
    <source>
        <dbReference type="EMBL" id="KAL3694184.1"/>
    </source>
</evidence>
<evidence type="ECO:0000256" key="1">
    <source>
        <dbReference type="SAM" id="MobiDB-lite"/>
    </source>
</evidence>